<dbReference type="InterPro" id="IPR005158">
    <property type="entry name" value="BTAD"/>
</dbReference>
<feature type="domain" description="OmpR/PhoB-type" evidence="4">
    <location>
        <begin position="1"/>
        <end position="90"/>
    </location>
</feature>
<dbReference type="SUPFAM" id="SSF46894">
    <property type="entry name" value="C-terminal effector domain of the bipartite response regulators"/>
    <property type="match status" value="1"/>
</dbReference>
<keyword evidence="2 3" id="KW-0238">DNA-binding</keyword>
<keyword evidence="6" id="KW-1185">Reference proteome</keyword>
<dbReference type="Gene3D" id="1.25.40.10">
    <property type="entry name" value="Tetratricopeptide repeat domain"/>
    <property type="match status" value="2"/>
</dbReference>
<dbReference type="Proteomes" id="UP001058271">
    <property type="component" value="Chromosome"/>
</dbReference>
<evidence type="ECO:0000256" key="1">
    <source>
        <dbReference type="ARBA" id="ARBA00005820"/>
    </source>
</evidence>
<evidence type="ECO:0000256" key="3">
    <source>
        <dbReference type="PROSITE-ProRule" id="PRU01091"/>
    </source>
</evidence>
<accession>A0ABY5Z094</accession>
<dbReference type="Pfam" id="PF03704">
    <property type="entry name" value="BTAD"/>
    <property type="match status" value="1"/>
</dbReference>
<dbReference type="EMBL" id="CP073721">
    <property type="protein sequence ID" value="UWZ35441.1"/>
    <property type="molecule type" value="Genomic_DNA"/>
</dbReference>
<dbReference type="PANTHER" id="PTHR47691:SF3">
    <property type="entry name" value="HTH-TYPE TRANSCRIPTIONAL REGULATOR RV0890C-RELATED"/>
    <property type="match status" value="1"/>
</dbReference>
<dbReference type="PROSITE" id="PS51755">
    <property type="entry name" value="OMPR_PHOB"/>
    <property type="match status" value="1"/>
</dbReference>
<dbReference type="CDD" id="cd15831">
    <property type="entry name" value="BTAD"/>
    <property type="match status" value="1"/>
</dbReference>
<evidence type="ECO:0000256" key="2">
    <source>
        <dbReference type="ARBA" id="ARBA00023125"/>
    </source>
</evidence>
<proteinExistence type="inferred from homology"/>
<dbReference type="InterPro" id="IPR049945">
    <property type="entry name" value="AAA_22"/>
</dbReference>
<dbReference type="SMART" id="SM00862">
    <property type="entry name" value="Trans_reg_C"/>
    <property type="match status" value="1"/>
</dbReference>
<dbReference type="InterPro" id="IPR016032">
    <property type="entry name" value="Sig_transdc_resp-reg_C-effctor"/>
</dbReference>
<dbReference type="InterPro" id="IPR011990">
    <property type="entry name" value="TPR-like_helical_dom_sf"/>
</dbReference>
<dbReference type="RefSeq" id="WP_260724783.1">
    <property type="nucleotide sequence ID" value="NZ_BAAABS010000006.1"/>
</dbReference>
<evidence type="ECO:0000313" key="6">
    <source>
        <dbReference type="Proteomes" id="UP001058271"/>
    </source>
</evidence>
<dbReference type="SMART" id="SM01043">
    <property type="entry name" value="BTAD"/>
    <property type="match status" value="1"/>
</dbReference>
<name>A0ABY5Z094_9ACTN</name>
<dbReference type="SUPFAM" id="SSF48452">
    <property type="entry name" value="TPR-like"/>
    <property type="match status" value="2"/>
</dbReference>
<dbReference type="Pfam" id="PF13401">
    <property type="entry name" value="AAA_22"/>
    <property type="match status" value="1"/>
</dbReference>
<dbReference type="SUPFAM" id="SSF52540">
    <property type="entry name" value="P-loop containing nucleoside triphosphate hydrolases"/>
    <property type="match status" value="1"/>
</dbReference>
<protein>
    <submittedName>
        <fullName evidence="5">AfsR/SARP family transcriptional regulator</fullName>
    </submittedName>
</protein>
<evidence type="ECO:0000313" key="5">
    <source>
        <dbReference type="EMBL" id="UWZ35441.1"/>
    </source>
</evidence>
<sequence>MRVGLLGPLTVDIGGRPAELGGARLRTLLIRLAVEPGRPVAVDRLAEALWPGGGPADPANAVQSLVSRLRRSLGGHPALVSGTGGYRLDLDDEAVDASRFERLAAAGRRALRTDDTEAAGRLLREALALWRGPALADVAGAGFAAPFTARWEELRLAATEDLAEAGGFPGDAVARLRELTAEHPLRERLAALLIRALQAEGRPAEALTVFEECRARLADELGADPSPQLRDAHLAVLRAERQETPRRNRTGNLRAALTSFVGRAGAVEQLCAQILDSRLVTLVGPGGAGKTRLATSVAARVGGHLPDGAWLVELAPVTEAAEVPATVLRTLHAGGLGQPEGPRRPRRLDVLDQLTEALTGAGVLLVLDNCEHVVDAAARLGEELLGRSPKLRILATSREPLGILGESLFPVGPLRHPDGTVTAGEAVTFPAVQLLRDRAAAVRPGFAVTGDNVGSMVEICRRLDGLPLAIELAAARLRSFTAEQVAARLDDRFRLLTGGSRTALPRHRTLHAVVAWSWDLLGERERRFGAALAVFPGTFDAVAAGAVAGVDDPEESLDALVDRSLLQVVEGPTVRYRMLETIREFALEELARRGGVGPARAAHAAHFLALMEEAEPHLRTAAQLDRLERLRPERDNLHAAVAFFCDAGDAAGAHRLGAAAGWFWMFEDNHAEAALWLDRIRRVPGDVPRDPRIVVLAVYLVNSGFAGDFQFDHDLLDELTTLAATVPRANAHPFVALVEPVVNLFRDDSERGTAVIEERLAGPVDTWTRAMLLTLLGHLRENDGDIDGMLRALDAAAVGFRKVGERWGLSMTLSSAAGAHARRGDFATAVGFLEESIELHHQLGIQANDAFQRISLAALRVHTDGPAVARAELRAFVEDVGVAARDVSHAMLELGHVARAEGDLDEADRLYAEAWRLQRDLSLVAPQYRAILLAARAHVDVERGELDTARARLTAAMRMALPVRDMPVVARVAMGWAGLAHARGAPGTAAEILGVAQQLGGGPDLSDLDWLRRSALLRVELGDEAFETAVARGASMPRGTAVDLLRPG</sequence>
<dbReference type="Gene3D" id="1.10.10.10">
    <property type="entry name" value="Winged helix-like DNA-binding domain superfamily/Winged helix DNA-binding domain"/>
    <property type="match status" value="1"/>
</dbReference>
<dbReference type="PRINTS" id="PR00364">
    <property type="entry name" value="DISEASERSIST"/>
</dbReference>
<dbReference type="InterPro" id="IPR027417">
    <property type="entry name" value="P-loop_NTPase"/>
</dbReference>
<reference evidence="5" key="1">
    <citation type="submission" date="2021-04" db="EMBL/GenBank/DDBJ databases">
        <title>Biosynthetic gene clusters of Dactylosporangioum roseum.</title>
        <authorList>
            <person name="Hartkoorn R.C."/>
            <person name="Beaudoing E."/>
            <person name="Hot D."/>
            <person name="Moureu S."/>
        </authorList>
    </citation>
    <scope>NUCLEOTIDE SEQUENCE</scope>
    <source>
        <strain evidence="5">NRRL B-16295</strain>
    </source>
</reference>
<feature type="DNA-binding region" description="OmpR/PhoB-type" evidence="3">
    <location>
        <begin position="1"/>
        <end position="90"/>
    </location>
</feature>
<organism evidence="5 6">
    <name type="scientific">Dactylosporangium roseum</name>
    <dbReference type="NCBI Taxonomy" id="47989"/>
    <lineage>
        <taxon>Bacteria</taxon>
        <taxon>Bacillati</taxon>
        <taxon>Actinomycetota</taxon>
        <taxon>Actinomycetes</taxon>
        <taxon>Micromonosporales</taxon>
        <taxon>Micromonosporaceae</taxon>
        <taxon>Dactylosporangium</taxon>
    </lineage>
</organism>
<dbReference type="InterPro" id="IPR036388">
    <property type="entry name" value="WH-like_DNA-bd_sf"/>
</dbReference>
<comment type="similarity">
    <text evidence="1">Belongs to the AfsR/DnrI/RedD regulatory family.</text>
</comment>
<dbReference type="PANTHER" id="PTHR47691">
    <property type="entry name" value="REGULATOR-RELATED"/>
    <property type="match status" value="1"/>
</dbReference>
<dbReference type="InterPro" id="IPR001867">
    <property type="entry name" value="OmpR/PhoB-type_DNA-bd"/>
</dbReference>
<evidence type="ECO:0000259" key="4">
    <source>
        <dbReference type="PROSITE" id="PS51755"/>
    </source>
</evidence>
<gene>
    <name evidence="5" type="ORF">Drose_30600</name>
</gene>